<evidence type="ECO:0000256" key="7">
    <source>
        <dbReference type="SAM" id="Phobius"/>
    </source>
</evidence>
<evidence type="ECO:0000256" key="2">
    <source>
        <dbReference type="ARBA" id="ARBA00009045"/>
    </source>
</evidence>
<dbReference type="FunFam" id="1.20.1540.10:FF:000012">
    <property type="entry name" value="Rhomboid family protein"/>
    <property type="match status" value="1"/>
</dbReference>
<name>A0A1D2VGV6_9ASCO</name>
<feature type="transmembrane region" description="Helical" evidence="7">
    <location>
        <begin position="224"/>
        <end position="245"/>
    </location>
</feature>
<protein>
    <submittedName>
        <fullName evidence="9">Rhomboid-domain-containing protein</fullName>
    </submittedName>
</protein>
<dbReference type="InterPro" id="IPR035952">
    <property type="entry name" value="Rhomboid-like_sf"/>
</dbReference>
<gene>
    <name evidence="9" type="ORF">ASCRUDRAFT_76185</name>
</gene>
<feature type="transmembrane region" description="Helical" evidence="7">
    <location>
        <begin position="340"/>
        <end position="357"/>
    </location>
</feature>
<dbReference type="STRING" id="1344418.A0A1D2VGV6"/>
<evidence type="ECO:0000313" key="9">
    <source>
        <dbReference type="EMBL" id="ODV60822.1"/>
    </source>
</evidence>
<dbReference type="InterPro" id="IPR022764">
    <property type="entry name" value="Peptidase_S54_rhomboid_dom"/>
</dbReference>
<dbReference type="GO" id="GO:0005743">
    <property type="term" value="C:mitochondrial inner membrane"/>
    <property type="evidence" value="ECO:0007669"/>
    <property type="project" value="EnsemblFungi"/>
</dbReference>
<dbReference type="GO" id="GO:0010821">
    <property type="term" value="P:regulation of mitochondrion organization"/>
    <property type="evidence" value="ECO:0007669"/>
    <property type="project" value="EnsemblFungi"/>
</dbReference>
<evidence type="ECO:0000256" key="1">
    <source>
        <dbReference type="ARBA" id="ARBA00004141"/>
    </source>
</evidence>
<feature type="transmembrane region" description="Helical" evidence="7">
    <location>
        <begin position="130"/>
        <end position="153"/>
    </location>
</feature>
<dbReference type="GeneID" id="30967007"/>
<dbReference type="EMBL" id="KV454481">
    <property type="protein sequence ID" value="ODV60822.1"/>
    <property type="molecule type" value="Genomic_DNA"/>
</dbReference>
<comment type="subcellular location">
    <subcellularLocation>
        <location evidence="1">Membrane</location>
        <topology evidence="1">Multi-pass membrane protein</topology>
    </subcellularLocation>
</comment>
<keyword evidence="10" id="KW-1185">Reference proteome</keyword>
<keyword evidence="3 7" id="KW-0812">Transmembrane</keyword>
<dbReference type="AlphaFoldDB" id="A0A1D2VGV6"/>
<feature type="domain" description="Peptidase S54 rhomboid" evidence="8">
    <location>
        <begin position="213"/>
        <end position="358"/>
    </location>
</feature>
<feature type="transmembrane region" description="Helical" evidence="7">
    <location>
        <begin position="165"/>
        <end position="183"/>
    </location>
</feature>
<evidence type="ECO:0000256" key="4">
    <source>
        <dbReference type="ARBA" id="ARBA00022801"/>
    </source>
</evidence>
<dbReference type="GO" id="GO:0004252">
    <property type="term" value="F:serine-type endopeptidase activity"/>
    <property type="evidence" value="ECO:0007669"/>
    <property type="project" value="EnsemblFungi"/>
</dbReference>
<dbReference type="FunCoup" id="A0A1D2VGV6">
    <property type="interactions" value="621"/>
</dbReference>
<dbReference type="RefSeq" id="XP_020047129.1">
    <property type="nucleotide sequence ID" value="XM_020193371.1"/>
</dbReference>
<dbReference type="PANTHER" id="PTHR43731">
    <property type="entry name" value="RHOMBOID PROTEASE"/>
    <property type="match status" value="1"/>
</dbReference>
<comment type="similarity">
    <text evidence="2">Belongs to the peptidase S54 family.</text>
</comment>
<dbReference type="InParanoid" id="A0A1D2VGV6"/>
<accession>A0A1D2VGV6</accession>
<dbReference type="Gene3D" id="1.20.1540.10">
    <property type="entry name" value="Rhomboid-like"/>
    <property type="match status" value="1"/>
</dbReference>
<dbReference type="Pfam" id="PF01694">
    <property type="entry name" value="Rhomboid"/>
    <property type="match status" value="1"/>
</dbReference>
<keyword evidence="6 7" id="KW-0472">Membrane</keyword>
<keyword evidence="5 7" id="KW-1133">Transmembrane helix</keyword>
<dbReference type="InterPro" id="IPR050925">
    <property type="entry name" value="Rhomboid_protease_S54"/>
</dbReference>
<dbReference type="PANTHER" id="PTHR43731:SF14">
    <property type="entry name" value="PRESENILIN-ASSOCIATED RHOMBOID-LIKE PROTEIN, MITOCHONDRIAL"/>
    <property type="match status" value="1"/>
</dbReference>
<evidence type="ECO:0000256" key="6">
    <source>
        <dbReference type="ARBA" id="ARBA00023136"/>
    </source>
</evidence>
<reference evidence="10" key="1">
    <citation type="submission" date="2016-05" db="EMBL/GenBank/DDBJ databases">
        <title>Comparative genomics of biotechnologically important yeasts.</title>
        <authorList>
            <consortium name="DOE Joint Genome Institute"/>
            <person name="Riley R."/>
            <person name="Haridas S."/>
            <person name="Wolfe K.H."/>
            <person name="Lopes M.R."/>
            <person name="Hittinger C.T."/>
            <person name="Goker M."/>
            <person name="Salamov A."/>
            <person name="Wisecaver J."/>
            <person name="Long T.M."/>
            <person name="Aerts A.L."/>
            <person name="Barry K."/>
            <person name="Choi C."/>
            <person name="Clum A."/>
            <person name="Coughlan A.Y."/>
            <person name="Deshpande S."/>
            <person name="Douglass A.P."/>
            <person name="Hanson S.J."/>
            <person name="Klenk H.-P."/>
            <person name="Labutti K."/>
            <person name="Lapidus A."/>
            <person name="Lindquist E."/>
            <person name="Lipzen A."/>
            <person name="Meier-Kolthoff J.P."/>
            <person name="Ohm R.A."/>
            <person name="Otillar R.P."/>
            <person name="Pangilinan J."/>
            <person name="Peng Y."/>
            <person name="Rokas A."/>
            <person name="Rosa C.A."/>
            <person name="Scheuner C."/>
            <person name="Sibirny A.A."/>
            <person name="Slot J.C."/>
            <person name="Stielow J.B."/>
            <person name="Sun H."/>
            <person name="Kurtzman C.P."/>
            <person name="Blackwell M."/>
            <person name="Grigoriev I.V."/>
            <person name="Jeffries T.W."/>
        </authorList>
    </citation>
    <scope>NUCLEOTIDE SEQUENCE [LARGE SCALE GENOMIC DNA]</scope>
    <source>
        <strain evidence="10">DSM 1968</strain>
    </source>
</reference>
<proteinExistence type="inferred from homology"/>
<evidence type="ECO:0000313" key="10">
    <source>
        <dbReference type="Proteomes" id="UP000095038"/>
    </source>
</evidence>
<organism evidence="9 10">
    <name type="scientific">Ascoidea rubescens DSM 1968</name>
    <dbReference type="NCBI Taxonomy" id="1344418"/>
    <lineage>
        <taxon>Eukaryota</taxon>
        <taxon>Fungi</taxon>
        <taxon>Dikarya</taxon>
        <taxon>Ascomycota</taxon>
        <taxon>Saccharomycotina</taxon>
        <taxon>Saccharomycetes</taxon>
        <taxon>Ascoideaceae</taxon>
        <taxon>Ascoidea</taxon>
    </lineage>
</organism>
<dbReference type="GO" id="GO:0006465">
    <property type="term" value="P:signal peptide processing"/>
    <property type="evidence" value="ECO:0007669"/>
    <property type="project" value="EnsemblFungi"/>
</dbReference>
<dbReference type="Proteomes" id="UP000095038">
    <property type="component" value="Unassembled WGS sequence"/>
</dbReference>
<evidence type="ECO:0000256" key="5">
    <source>
        <dbReference type="ARBA" id="ARBA00022989"/>
    </source>
</evidence>
<evidence type="ECO:0000256" key="3">
    <source>
        <dbReference type="ARBA" id="ARBA00022692"/>
    </source>
</evidence>
<keyword evidence="4" id="KW-0378">Hydrolase</keyword>
<dbReference type="SUPFAM" id="SSF144091">
    <property type="entry name" value="Rhomboid-like"/>
    <property type="match status" value="1"/>
</dbReference>
<dbReference type="OrthoDB" id="10260614at2759"/>
<sequence length="377" mass="41672">MIGVGTRLMLGVPVRRSLATLPFTAVASVSKSQIRLLLIVSSGKRAVFSGIPSTELRNFSSTRCCGDILQNKGQLHGIANARPYGRFNLRNYIGSSKILLLLKRNYATYRDLGYIKSYNFNSGSDRRKNFIRATIFAILFMAASSFIVPKVVSNVFPGLKRNPNLLIYGILGLNGIVFLLWRASASNARSFAKLSQILNKVFLMNSFKTNFPSMIFSTFSHQDFFHLLFNMLCLYSFGSSLVHIIGPSNFLTMYLNSGVFASWFSLLASLFRLSATSAAIYSLGASGALFGVFGCFSYLLPSAGVSIFFFPIPGGAWNAFLLSNVGNVLGIVLKWGSFDYAAHLGGALLGCYYGYLIKKKHDERSRRRSSSLFDVFR</sequence>
<evidence type="ECO:0000259" key="8">
    <source>
        <dbReference type="Pfam" id="PF01694"/>
    </source>
</evidence>